<evidence type="ECO:0000256" key="1">
    <source>
        <dbReference type="SAM" id="MobiDB-lite"/>
    </source>
</evidence>
<feature type="region of interest" description="Disordered" evidence="1">
    <location>
        <begin position="162"/>
        <end position="230"/>
    </location>
</feature>
<feature type="non-terminal residue" evidence="2">
    <location>
        <position position="1"/>
    </location>
</feature>
<dbReference type="EMBL" id="CACRXK020001400">
    <property type="protein sequence ID" value="CAB3988887.1"/>
    <property type="molecule type" value="Genomic_DNA"/>
</dbReference>
<proteinExistence type="predicted"/>
<accession>A0A7D9DN38</accession>
<evidence type="ECO:0000313" key="2">
    <source>
        <dbReference type="EMBL" id="CAB3988887.1"/>
    </source>
</evidence>
<reference evidence="2" key="1">
    <citation type="submission" date="2020-04" db="EMBL/GenBank/DDBJ databases">
        <authorList>
            <person name="Alioto T."/>
            <person name="Alioto T."/>
            <person name="Gomez Garrido J."/>
        </authorList>
    </citation>
    <scope>NUCLEOTIDE SEQUENCE</scope>
    <source>
        <strain evidence="2">A484AB</strain>
    </source>
</reference>
<keyword evidence="3" id="KW-1185">Reference proteome</keyword>
<dbReference type="AlphaFoldDB" id="A0A7D9DN38"/>
<evidence type="ECO:0000313" key="3">
    <source>
        <dbReference type="Proteomes" id="UP001152795"/>
    </source>
</evidence>
<organism evidence="2 3">
    <name type="scientific">Paramuricea clavata</name>
    <name type="common">Red gorgonian</name>
    <name type="synonym">Violescent sea-whip</name>
    <dbReference type="NCBI Taxonomy" id="317549"/>
    <lineage>
        <taxon>Eukaryota</taxon>
        <taxon>Metazoa</taxon>
        <taxon>Cnidaria</taxon>
        <taxon>Anthozoa</taxon>
        <taxon>Octocorallia</taxon>
        <taxon>Malacalcyonacea</taxon>
        <taxon>Plexauridae</taxon>
        <taxon>Paramuricea</taxon>
    </lineage>
</organism>
<feature type="compositionally biased region" description="Polar residues" evidence="1">
    <location>
        <begin position="206"/>
        <end position="230"/>
    </location>
</feature>
<sequence>MASDKEKDNLIAIKDAICIDLTLDSFKYITIKRRQFLLLTRSNLAILYIGTVTRMEELTRIQASRRAHKAHVTRLVKKTSKILTNEKPDEMLLSSLNTSLEQLVRKRDLIRELDQKIEAKTTDEKNLETEIFEAEELSCDLEEKINHIRKYIDLSISALNNPSTVSTQENTGSSLPSVSQNTNTEPSSAAADVQSHDQSTPDHPPLQTNPLNTSTSSEDTPTTQLPSSNT</sequence>
<gene>
    <name evidence="2" type="ORF">PACLA_8A011878</name>
</gene>
<comment type="caution">
    <text evidence="2">The sequence shown here is derived from an EMBL/GenBank/DDBJ whole genome shotgun (WGS) entry which is preliminary data.</text>
</comment>
<protein>
    <submittedName>
        <fullName evidence="2">Uncharacterized protein</fullName>
    </submittedName>
</protein>
<name>A0A7D9DN38_PARCT</name>
<feature type="compositionally biased region" description="Polar residues" evidence="1">
    <location>
        <begin position="162"/>
        <end position="187"/>
    </location>
</feature>
<dbReference type="Proteomes" id="UP001152795">
    <property type="component" value="Unassembled WGS sequence"/>
</dbReference>